<dbReference type="InterPro" id="IPR004839">
    <property type="entry name" value="Aminotransferase_I/II_large"/>
</dbReference>
<comment type="cofactor">
    <cofactor evidence="1">
        <name>pyridoxal 5'-phosphate</name>
        <dbReference type="ChEBI" id="CHEBI:597326"/>
    </cofactor>
</comment>
<dbReference type="InterPro" id="IPR045088">
    <property type="entry name" value="ALAT1/2-like"/>
</dbReference>
<name>A0A8T2IAN4_9PIPI</name>
<protein>
    <recommendedName>
        <fullName evidence="8">alanine transaminase</fullName>
        <ecNumber evidence="8">2.6.1.2</ecNumber>
    </recommendedName>
</protein>
<keyword evidence="3" id="KW-0032">Aminotransferase</keyword>
<comment type="similarity">
    <text evidence="7">Belongs to the class-I pyridoxal-phosphate-dependent aminotransferase family. Alanine aminotransferase subfamily.</text>
</comment>
<evidence type="ECO:0000256" key="2">
    <source>
        <dbReference type="ARBA" id="ARBA00011738"/>
    </source>
</evidence>
<dbReference type="EMBL" id="JAACNH010001484">
    <property type="protein sequence ID" value="KAG8430135.1"/>
    <property type="molecule type" value="Genomic_DNA"/>
</dbReference>
<dbReference type="PANTHER" id="PTHR11751">
    <property type="entry name" value="ALANINE AMINOTRANSFERASE"/>
    <property type="match status" value="1"/>
</dbReference>
<comment type="subunit">
    <text evidence="2">Homodimer.</text>
</comment>
<dbReference type="PANTHER" id="PTHR11751:SF308">
    <property type="entry name" value="ALANINE AMINOTRANSFERASE 1"/>
    <property type="match status" value="1"/>
</dbReference>
<evidence type="ECO:0000313" key="12">
    <source>
        <dbReference type="Proteomes" id="UP000812440"/>
    </source>
</evidence>
<feature type="non-terminal residue" evidence="11">
    <location>
        <position position="1"/>
    </location>
</feature>
<dbReference type="InterPro" id="IPR015421">
    <property type="entry name" value="PyrdxlP-dep_Trfase_major"/>
</dbReference>
<evidence type="ECO:0000256" key="1">
    <source>
        <dbReference type="ARBA" id="ARBA00001933"/>
    </source>
</evidence>
<dbReference type="EC" id="2.6.1.2" evidence="8"/>
<evidence type="ECO:0000256" key="8">
    <source>
        <dbReference type="ARBA" id="ARBA00026106"/>
    </source>
</evidence>
<dbReference type="GO" id="GO:0030170">
    <property type="term" value="F:pyridoxal phosphate binding"/>
    <property type="evidence" value="ECO:0007669"/>
    <property type="project" value="InterPro"/>
</dbReference>
<gene>
    <name evidence="11" type="ORF">GDO86_018410</name>
</gene>
<reference evidence="11" key="1">
    <citation type="thesis" date="2020" institute="ProQuest LLC" country="789 East Eisenhower Parkway, Ann Arbor, MI, USA">
        <title>Comparative Genomics and Chromosome Evolution.</title>
        <authorList>
            <person name="Mudd A.B."/>
        </authorList>
    </citation>
    <scope>NUCLEOTIDE SEQUENCE</scope>
    <source>
        <strain evidence="11">Female2</strain>
        <tissue evidence="11">Blood</tissue>
    </source>
</reference>
<accession>A0A8T2IAN4</accession>
<feature type="domain" description="Aminotransferase class I/classII large" evidence="10">
    <location>
        <begin position="16"/>
        <end position="162"/>
    </location>
</feature>
<organism evidence="11 12">
    <name type="scientific">Hymenochirus boettgeri</name>
    <name type="common">Congo dwarf clawed frog</name>
    <dbReference type="NCBI Taxonomy" id="247094"/>
    <lineage>
        <taxon>Eukaryota</taxon>
        <taxon>Metazoa</taxon>
        <taxon>Chordata</taxon>
        <taxon>Craniata</taxon>
        <taxon>Vertebrata</taxon>
        <taxon>Euteleostomi</taxon>
        <taxon>Amphibia</taxon>
        <taxon>Batrachia</taxon>
        <taxon>Anura</taxon>
        <taxon>Pipoidea</taxon>
        <taxon>Pipidae</taxon>
        <taxon>Pipinae</taxon>
        <taxon>Hymenochirus</taxon>
    </lineage>
</organism>
<comment type="pathway">
    <text evidence="6">Amino-acid degradation; L-alanine degradation via transaminase pathway; pyruvate from L-alanine: step 1/1.</text>
</comment>
<evidence type="ECO:0000256" key="4">
    <source>
        <dbReference type="ARBA" id="ARBA00022679"/>
    </source>
</evidence>
<keyword evidence="12" id="KW-1185">Reference proteome</keyword>
<comment type="catalytic activity">
    <reaction evidence="9">
        <text>L-alanine + 2-oxoglutarate = pyruvate + L-glutamate</text>
        <dbReference type="Rhea" id="RHEA:19453"/>
        <dbReference type="ChEBI" id="CHEBI:15361"/>
        <dbReference type="ChEBI" id="CHEBI:16810"/>
        <dbReference type="ChEBI" id="CHEBI:29985"/>
        <dbReference type="ChEBI" id="CHEBI:57972"/>
        <dbReference type="EC" id="2.6.1.2"/>
    </reaction>
</comment>
<dbReference type="Proteomes" id="UP000812440">
    <property type="component" value="Unassembled WGS sequence"/>
</dbReference>
<evidence type="ECO:0000259" key="10">
    <source>
        <dbReference type="Pfam" id="PF00155"/>
    </source>
</evidence>
<sequence>VTALCLYPELLNDNKFPEDAKEKARRILQACGGHSAGAYSASQGIEVIRQDVAKYIEKRDGGITANPDNIYLSTGASDSIMTMLKLLVSGQGKSRTGVLIPIPQYPLYSAALAELDAEQVNYYLDEENCWALDIKELRRSLEEARKYCKPKVLCIINPGNPT</sequence>
<keyword evidence="5" id="KW-0663">Pyridoxal phosphate</keyword>
<dbReference type="Gene3D" id="1.10.287.1970">
    <property type="match status" value="1"/>
</dbReference>
<dbReference type="SUPFAM" id="SSF53383">
    <property type="entry name" value="PLP-dependent transferases"/>
    <property type="match status" value="1"/>
</dbReference>
<dbReference type="OrthoDB" id="1732682at2759"/>
<dbReference type="FunFam" id="3.40.640.10:FF:000236">
    <property type="entry name" value="Alanine aminotransferase 2"/>
    <property type="match status" value="1"/>
</dbReference>
<evidence type="ECO:0000313" key="11">
    <source>
        <dbReference type="EMBL" id="KAG8430135.1"/>
    </source>
</evidence>
<dbReference type="AlphaFoldDB" id="A0A8T2IAN4"/>
<dbReference type="Gene3D" id="3.40.640.10">
    <property type="entry name" value="Type I PLP-dependent aspartate aminotransferase-like (Major domain)"/>
    <property type="match status" value="1"/>
</dbReference>
<proteinExistence type="inferred from homology"/>
<feature type="non-terminal residue" evidence="11">
    <location>
        <position position="162"/>
    </location>
</feature>
<keyword evidence="4" id="KW-0808">Transferase</keyword>
<dbReference type="InterPro" id="IPR015424">
    <property type="entry name" value="PyrdxlP-dep_Trfase"/>
</dbReference>
<comment type="caution">
    <text evidence="11">The sequence shown here is derived from an EMBL/GenBank/DDBJ whole genome shotgun (WGS) entry which is preliminary data.</text>
</comment>
<dbReference type="GO" id="GO:0004021">
    <property type="term" value="F:L-alanine:2-oxoglutarate aminotransferase activity"/>
    <property type="evidence" value="ECO:0007669"/>
    <property type="project" value="UniProtKB-EC"/>
</dbReference>
<evidence type="ECO:0000256" key="9">
    <source>
        <dbReference type="ARBA" id="ARBA00047412"/>
    </source>
</evidence>
<evidence type="ECO:0000256" key="5">
    <source>
        <dbReference type="ARBA" id="ARBA00022898"/>
    </source>
</evidence>
<evidence type="ECO:0000256" key="7">
    <source>
        <dbReference type="ARBA" id="ARBA00025785"/>
    </source>
</evidence>
<dbReference type="Pfam" id="PF00155">
    <property type="entry name" value="Aminotran_1_2"/>
    <property type="match status" value="1"/>
</dbReference>
<evidence type="ECO:0000256" key="3">
    <source>
        <dbReference type="ARBA" id="ARBA00022576"/>
    </source>
</evidence>
<evidence type="ECO:0000256" key="6">
    <source>
        <dbReference type="ARBA" id="ARBA00025708"/>
    </source>
</evidence>